<protein>
    <submittedName>
        <fullName evidence="1">Uncharacterized protein</fullName>
    </submittedName>
</protein>
<accession>A0A6A4WTY4</accession>
<dbReference type="EMBL" id="VIIS01000468">
    <property type="protein sequence ID" value="KAF0308729.1"/>
    <property type="molecule type" value="Genomic_DNA"/>
</dbReference>
<name>A0A6A4WTY4_AMPAM</name>
<evidence type="ECO:0000313" key="1">
    <source>
        <dbReference type="EMBL" id="KAF0308729.1"/>
    </source>
</evidence>
<gene>
    <name evidence="1" type="ORF">FJT64_020087</name>
</gene>
<dbReference type="Proteomes" id="UP000440578">
    <property type="component" value="Unassembled WGS sequence"/>
</dbReference>
<comment type="caution">
    <text evidence="1">The sequence shown here is derived from an EMBL/GenBank/DDBJ whole genome shotgun (WGS) entry which is preliminary data.</text>
</comment>
<evidence type="ECO:0000313" key="2">
    <source>
        <dbReference type="Proteomes" id="UP000440578"/>
    </source>
</evidence>
<sequence length="407" mass="43868">MGMMCDVAIWNPSDPEKPCQCGQLINDGPLGLTDTSVPDVAGYMEVIQLRAMQPPADFEGLSYTMYDLFAGYFRLIVNYSTSFPSELTVYYTQSAPSSLRLLPVSSAQPAKCVSSATLMLCDVAVWDPNNSDMPCQCGEIVEGETLGLTDTSVPDTVGFVEVIQLIPMPPPDVEPGHASFQSFWMTPEVYRLILNGEIIPASFARSAAVQAAAGVNLDRAIVKEACATTCFGLHYNGAALSHQTCRCLEDPSSVSSQQQYVAGDDLVSLINFAKYQPKPDGSSSTITLQVPGTRYGRFLFGNAVLPCGFTSQNVDPSTGPPGSWKDAGERTGLRDCASECSKLQLNFGAMLPLGKNIFKCWCAESVDMSAFSTAMPEVGGRAQILDFTDVIRGISSSRLQIRHVHGR</sequence>
<reference evidence="1 2" key="1">
    <citation type="submission" date="2019-07" db="EMBL/GenBank/DDBJ databases">
        <title>Draft genome assembly of a fouling barnacle, Amphibalanus amphitrite (Darwin, 1854): The first reference genome for Thecostraca.</title>
        <authorList>
            <person name="Kim W."/>
        </authorList>
    </citation>
    <scope>NUCLEOTIDE SEQUENCE [LARGE SCALE GENOMIC DNA]</scope>
    <source>
        <strain evidence="1">SNU_AA5</strain>
        <tissue evidence="1">Soma without cirri and trophi</tissue>
    </source>
</reference>
<keyword evidence="2" id="KW-1185">Reference proteome</keyword>
<proteinExistence type="predicted"/>
<organism evidence="1 2">
    <name type="scientific">Amphibalanus amphitrite</name>
    <name type="common">Striped barnacle</name>
    <name type="synonym">Balanus amphitrite</name>
    <dbReference type="NCBI Taxonomy" id="1232801"/>
    <lineage>
        <taxon>Eukaryota</taxon>
        <taxon>Metazoa</taxon>
        <taxon>Ecdysozoa</taxon>
        <taxon>Arthropoda</taxon>
        <taxon>Crustacea</taxon>
        <taxon>Multicrustacea</taxon>
        <taxon>Cirripedia</taxon>
        <taxon>Thoracica</taxon>
        <taxon>Thoracicalcarea</taxon>
        <taxon>Balanomorpha</taxon>
        <taxon>Balanoidea</taxon>
        <taxon>Balanidae</taxon>
        <taxon>Amphibalaninae</taxon>
        <taxon>Amphibalanus</taxon>
    </lineage>
</organism>
<dbReference type="AlphaFoldDB" id="A0A6A4WTY4"/>